<evidence type="ECO:0000259" key="1">
    <source>
        <dbReference type="PROSITE" id="PS00028"/>
    </source>
</evidence>
<dbReference type="InterPro" id="IPR013087">
    <property type="entry name" value="Znf_C2H2_type"/>
</dbReference>
<dbReference type="AlphaFoldDB" id="A0A914XYK5"/>
<dbReference type="Proteomes" id="UP000887577">
    <property type="component" value="Unplaced"/>
</dbReference>
<proteinExistence type="predicted"/>
<reference evidence="3" key="1">
    <citation type="submission" date="2022-11" db="UniProtKB">
        <authorList>
            <consortium name="WormBaseParasite"/>
        </authorList>
    </citation>
    <scope>IDENTIFICATION</scope>
</reference>
<dbReference type="WBParaSite" id="PSU_v2.g12292.t1">
    <property type="protein sequence ID" value="PSU_v2.g12292.t1"/>
    <property type="gene ID" value="PSU_v2.g12292"/>
</dbReference>
<evidence type="ECO:0000313" key="2">
    <source>
        <dbReference type="Proteomes" id="UP000887577"/>
    </source>
</evidence>
<sequence length="101" mass="11711">MPRKHIQSNKVRKRKAKDLDEIQEEMKPEKIPKKLTAEEAYDLPGNGEFHCVSCCRYFFNDDAYKRHIKSNPHKRQVKRLKEPAYTQAEANLAGGLGEPSK</sequence>
<feature type="domain" description="C2H2-type" evidence="1">
    <location>
        <begin position="51"/>
        <end position="73"/>
    </location>
</feature>
<dbReference type="SUPFAM" id="SSF57667">
    <property type="entry name" value="beta-beta-alpha zinc fingers"/>
    <property type="match status" value="1"/>
</dbReference>
<organism evidence="2 3">
    <name type="scientific">Panagrolaimus superbus</name>
    <dbReference type="NCBI Taxonomy" id="310955"/>
    <lineage>
        <taxon>Eukaryota</taxon>
        <taxon>Metazoa</taxon>
        <taxon>Ecdysozoa</taxon>
        <taxon>Nematoda</taxon>
        <taxon>Chromadorea</taxon>
        <taxon>Rhabditida</taxon>
        <taxon>Tylenchina</taxon>
        <taxon>Panagrolaimomorpha</taxon>
        <taxon>Panagrolaimoidea</taxon>
        <taxon>Panagrolaimidae</taxon>
        <taxon>Panagrolaimus</taxon>
    </lineage>
</organism>
<protein>
    <submittedName>
        <fullName evidence="3">C2H2-type domain-containing protein</fullName>
    </submittedName>
</protein>
<dbReference type="PANTHER" id="PTHR46095:SF1">
    <property type="entry name" value="ZINC FINGER PROTEIN 593"/>
    <property type="match status" value="1"/>
</dbReference>
<evidence type="ECO:0000313" key="3">
    <source>
        <dbReference type="WBParaSite" id="PSU_v2.g12292.t1"/>
    </source>
</evidence>
<dbReference type="PROSITE" id="PS00028">
    <property type="entry name" value="ZINC_FINGER_C2H2_1"/>
    <property type="match status" value="1"/>
</dbReference>
<keyword evidence="2" id="KW-1185">Reference proteome</keyword>
<accession>A0A914XYK5</accession>
<name>A0A914XYK5_9BILA</name>
<dbReference type="Gene3D" id="3.30.160.60">
    <property type="entry name" value="Classic Zinc Finger"/>
    <property type="match status" value="1"/>
</dbReference>
<dbReference type="PANTHER" id="PTHR46095">
    <property type="entry name" value="ZINC FINGER PROTEIN 593"/>
    <property type="match status" value="1"/>
</dbReference>
<dbReference type="InterPro" id="IPR051879">
    <property type="entry name" value="C2H2-ZF_Maturation_Protein"/>
</dbReference>
<dbReference type="InterPro" id="IPR036236">
    <property type="entry name" value="Znf_C2H2_sf"/>
</dbReference>